<evidence type="ECO:0000259" key="6">
    <source>
        <dbReference type="Pfam" id="PF00413"/>
    </source>
</evidence>
<feature type="chain" id="PRO_5037082442" description="Peptidase M10 metallopeptidase domain-containing protein" evidence="5">
    <location>
        <begin position="21"/>
        <end position="479"/>
    </location>
</feature>
<dbReference type="SUPFAM" id="SSF117281">
    <property type="entry name" value="Kelch motif"/>
    <property type="match status" value="1"/>
</dbReference>
<evidence type="ECO:0000256" key="3">
    <source>
        <dbReference type="ARBA" id="ARBA00022801"/>
    </source>
</evidence>
<dbReference type="PROSITE" id="PS51257">
    <property type="entry name" value="PROKAR_LIPOPROTEIN"/>
    <property type="match status" value="1"/>
</dbReference>
<evidence type="ECO:0000256" key="1">
    <source>
        <dbReference type="ARBA" id="ARBA00022670"/>
    </source>
</evidence>
<reference evidence="7 8" key="1">
    <citation type="submission" date="2021-03" db="EMBL/GenBank/DDBJ databases">
        <title>Fibrella sp. HMF5036 genome sequencing and assembly.</title>
        <authorList>
            <person name="Kang H."/>
            <person name="Kim H."/>
            <person name="Bae S."/>
            <person name="Joh K."/>
        </authorList>
    </citation>
    <scope>NUCLEOTIDE SEQUENCE [LARGE SCALE GENOMIC DNA]</scope>
    <source>
        <strain evidence="7 8">HMF5036</strain>
    </source>
</reference>
<keyword evidence="5" id="KW-0732">Signal</keyword>
<dbReference type="AlphaFoldDB" id="A0A939K2Z7"/>
<dbReference type="GO" id="GO:0008270">
    <property type="term" value="F:zinc ion binding"/>
    <property type="evidence" value="ECO:0007669"/>
    <property type="project" value="InterPro"/>
</dbReference>
<dbReference type="InterPro" id="IPR001818">
    <property type="entry name" value="Pept_M10_metallopeptidase"/>
</dbReference>
<dbReference type="Proteomes" id="UP000664795">
    <property type="component" value="Unassembled WGS sequence"/>
</dbReference>
<evidence type="ECO:0000313" key="8">
    <source>
        <dbReference type="Proteomes" id="UP000664795"/>
    </source>
</evidence>
<name>A0A939K2Z7_9BACT</name>
<evidence type="ECO:0000256" key="5">
    <source>
        <dbReference type="SAM" id="SignalP"/>
    </source>
</evidence>
<evidence type="ECO:0000256" key="2">
    <source>
        <dbReference type="ARBA" id="ARBA00022723"/>
    </source>
</evidence>
<dbReference type="Gene3D" id="2.120.10.80">
    <property type="entry name" value="Kelch-type beta propeller"/>
    <property type="match status" value="1"/>
</dbReference>
<dbReference type="Pfam" id="PF00413">
    <property type="entry name" value="Peptidase_M10"/>
    <property type="match status" value="1"/>
</dbReference>
<dbReference type="GO" id="GO:0031012">
    <property type="term" value="C:extracellular matrix"/>
    <property type="evidence" value="ECO:0007669"/>
    <property type="project" value="InterPro"/>
</dbReference>
<dbReference type="InterPro" id="IPR024079">
    <property type="entry name" value="MetalloPept_cat_dom_sf"/>
</dbReference>
<dbReference type="EMBL" id="JAFMYU010000023">
    <property type="protein sequence ID" value="MBO0933835.1"/>
    <property type="molecule type" value="Genomic_DNA"/>
</dbReference>
<feature type="domain" description="Peptidase M10 metallopeptidase" evidence="6">
    <location>
        <begin position="48"/>
        <end position="196"/>
    </location>
</feature>
<sequence length="479" mass="53117">MKTTVIWAYFALLTVGSCLSDEPPTATPIYQISDYERANAARQFEGCTVRYAFRNQSKRVKLSTLQKELEVPFDRWGNANGFLVFVPVPAEAEAEISIIFADTLRAKPGSTIYGLIRQPTGPLSVLERAPNKTCTIYLLDTHPWDAASLQRVLLFQIGAALGLATSSRPSSAMNGQQLTSVAALDTGDVSAVRRVYDKPCDQWRKLRNKRFQFAIPFVVQSRAFVMAPEGLWEYLPATDSWEVRRTYPQAVFSSGTWPQAIELADRALVGTTYETSPGKVGQPGLFWAYLPATNDWKPIAPLPQKGFTRSMGATLGQDGYVLTTLNTQTISPLVVWKYDPQADQWSQPAAWRYAPWVNFGASVDVVAVALKNQLYVWLQKTSQRSLRFDPALPTPWVEIDSPPEVGTASSLPGAFAVRDYAYCLLGNGFPTTNVLRYSPSLGWKQLADFPSKGNASYSFVLNNRAYVGTTGGELWEYTP</sequence>
<keyword evidence="1" id="KW-0645">Protease</keyword>
<organism evidence="7 8">
    <name type="scientific">Fibrella aquatilis</name>
    <dbReference type="NCBI Taxonomy" id="2817059"/>
    <lineage>
        <taxon>Bacteria</taxon>
        <taxon>Pseudomonadati</taxon>
        <taxon>Bacteroidota</taxon>
        <taxon>Cytophagia</taxon>
        <taxon>Cytophagales</taxon>
        <taxon>Spirosomataceae</taxon>
        <taxon>Fibrella</taxon>
    </lineage>
</organism>
<proteinExistence type="predicted"/>
<keyword evidence="4" id="KW-0862">Zinc</keyword>
<protein>
    <recommendedName>
        <fullName evidence="6">Peptidase M10 metallopeptidase domain-containing protein</fullName>
    </recommendedName>
</protein>
<dbReference type="RefSeq" id="WP_207337799.1">
    <property type="nucleotide sequence ID" value="NZ_JAFMYU010000023.1"/>
</dbReference>
<evidence type="ECO:0000256" key="4">
    <source>
        <dbReference type="ARBA" id="ARBA00022833"/>
    </source>
</evidence>
<keyword evidence="2" id="KW-0479">Metal-binding</keyword>
<dbReference type="GO" id="GO:0004222">
    <property type="term" value="F:metalloendopeptidase activity"/>
    <property type="evidence" value="ECO:0007669"/>
    <property type="project" value="InterPro"/>
</dbReference>
<dbReference type="GO" id="GO:0006508">
    <property type="term" value="P:proteolysis"/>
    <property type="evidence" value="ECO:0007669"/>
    <property type="project" value="UniProtKB-KW"/>
</dbReference>
<keyword evidence="8" id="KW-1185">Reference proteome</keyword>
<keyword evidence="3" id="KW-0378">Hydrolase</keyword>
<dbReference type="Gene3D" id="3.40.390.10">
    <property type="entry name" value="Collagenase (Catalytic Domain)"/>
    <property type="match status" value="1"/>
</dbReference>
<dbReference type="InterPro" id="IPR015915">
    <property type="entry name" value="Kelch-typ_b-propeller"/>
</dbReference>
<accession>A0A939K2Z7</accession>
<feature type="signal peptide" evidence="5">
    <location>
        <begin position="1"/>
        <end position="20"/>
    </location>
</feature>
<comment type="caution">
    <text evidence="7">The sequence shown here is derived from an EMBL/GenBank/DDBJ whole genome shotgun (WGS) entry which is preliminary data.</text>
</comment>
<gene>
    <name evidence="7" type="ORF">J2I48_22695</name>
</gene>
<evidence type="ECO:0000313" key="7">
    <source>
        <dbReference type="EMBL" id="MBO0933835.1"/>
    </source>
</evidence>